<dbReference type="InterPro" id="IPR011545">
    <property type="entry name" value="DEAD/DEAH_box_helicase_dom"/>
</dbReference>
<evidence type="ECO:0000256" key="1">
    <source>
        <dbReference type="ARBA" id="ARBA00022741"/>
    </source>
</evidence>
<evidence type="ECO:0000259" key="5">
    <source>
        <dbReference type="PROSITE" id="PS51192"/>
    </source>
</evidence>
<reference evidence="7 8" key="1">
    <citation type="submission" date="2024-05" db="EMBL/GenBank/DDBJ databases">
        <title>Burkholderia sp. Nov. a novel bacteria isolated from rhizosphere soil of Camellia sinensis.</title>
        <authorList>
            <person name="Dong Y."/>
        </authorList>
    </citation>
    <scope>NUCLEOTIDE SEQUENCE [LARGE SCALE GENOMIC DNA]</scope>
    <source>
        <strain evidence="7 8">GS2Y</strain>
    </source>
</reference>
<dbReference type="SUPFAM" id="SSF52540">
    <property type="entry name" value="P-loop containing nucleoside triphosphate hydrolases"/>
    <property type="match status" value="2"/>
</dbReference>
<organism evidence="7 8">
    <name type="scientific">Burkholderia theae</name>
    <dbReference type="NCBI Taxonomy" id="3143496"/>
    <lineage>
        <taxon>Bacteria</taxon>
        <taxon>Pseudomonadati</taxon>
        <taxon>Pseudomonadota</taxon>
        <taxon>Betaproteobacteria</taxon>
        <taxon>Burkholderiales</taxon>
        <taxon>Burkholderiaceae</taxon>
        <taxon>Burkholderia</taxon>
    </lineage>
</organism>
<accession>A0ABU9WAC1</accession>
<evidence type="ECO:0000256" key="2">
    <source>
        <dbReference type="ARBA" id="ARBA00022801"/>
    </source>
</evidence>
<keyword evidence="3 7" id="KW-0347">Helicase</keyword>
<dbReference type="EMBL" id="JBCPYA010000001">
    <property type="protein sequence ID" value="MEN2468956.1"/>
    <property type="molecule type" value="Genomic_DNA"/>
</dbReference>
<evidence type="ECO:0000313" key="7">
    <source>
        <dbReference type="EMBL" id="MEN2468956.1"/>
    </source>
</evidence>
<dbReference type="InterPro" id="IPR014001">
    <property type="entry name" value="Helicase_ATP-bd"/>
</dbReference>
<dbReference type="GO" id="GO:0004386">
    <property type="term" value="F:helicase activity"/>
    <property type="evidence" value="ECO:0007669"/>
    <property type="project" value="UniProtKB-KW"/>
</dbReference>
<feature type="domain" description="Helicase C-terminal" evidence="6">
    <location>
        <begin position="303"/>
        <end position="488"/>
    </location>
</feature>
<keyword evidence="2" id="KW-0378">Hydrolase</keyword>
<evidence type="ECO:0000256" key="3">
    <source>
        <dbReference type="ARBA" id="ARBA00022806"/>
    </source>
</evidence>
<sequence length="786" mass="87950">MLAQNIAYCLATAPITDEERIVCRHIMASVGNFPAGDFIASEVEEGCQLPWQLALSELARREGNTVLVSGKPELFTDFQRNVWNELQQRQHVSVRAPTSAGKSYIVQAFIKETLEKSDAVLDIAYIVPSRSLIHEVQGNLARLLEQLPTPPVISSVPRARPELASHQSRVFVFTQERLRTALDQSDLSLDMLIVDEAQQIADGARGMLLLDCLEDVASRMPQSRLLFITPGTQSAATIGRLLGVHGVADVGTNLRPVRQNLIFVNFEEAKRDEHMVLTLQRSEGGRLTIGRLLAGPSNTEIGRFIDAILQLGTEGQSLVYASSKHPAESIANELANASKYEPNARLLELAGFIRKHVHPEFTLANCVERGVGFHFGNMPTNLTKAIEEYFVEGLLHTLVCTSTLLQGVNLPARNIFLYKPEKGNHTPMNPDDFWNLAGRAGRLKKDTHGNVFLVSYDTWKNRPAHEPPSTEVTAAFTTALTTEQKALLKFAQNANHRSGVRQTAFAESVFSRLVTDIKTGALAETVRRVAPNGLHADAVQTIAAVERQLDKVTLPPEVLKRHGMISPLRQQQMYDVLRFAVRAGQLEEHVPLHPQHKYSEVKTRFMFILSLIHTNLEGISNRAHRYYSWFALSWMRGRSLYEMIDFQLKRARDKAKEEGYDGLVPAGETIKSVMKQIEEQLRFKYVKFVACYIDLLRLAALTEKGLDLQDIPPIPLFLELGACSGTMIGCMDLGMSRIAAREVTDVLEGRDLNSVIVKKRLKALSPERFRRLSPLVRRELQRLALI</sequence>
<dbReference type="Pfam" id="PF00270">
    <property type="entry name" value="DEAD"/>
    <property type="match status" value="1"/>
</dbReference>
<name>A0ABU9WAC1_9BURK</name>
<keyword evidence="8" id="KW-1185">Reference proteome</keyword>
<dbReference type="SMART" id="SM00490">
    <property type="entry name" value="HELICc"/>
    <property type="match status" value="1"/>
</dbReference>
<dbReference type="Gene3D" id="3.40.50.300">
    <property type="entry name" value="P-loop containing nucleotide triphosphate hydrolases"/>
    <property type="match status" value="2"/>
</dbReference>
<dbReference type="InterPro" id="IPR027417">
    <property type="entry name" value="P-loop_NTPase"/>
</dbReference>
<dbReference type="PANTHER" id="PTHR47961">
    <property type="entry name" value="DNA POLYMERASE THETA, PUTATIVE (AFU_ORTHOLOGUE AFUA_1G05260)-RELATED"/>
    <property type="match status" value="1"/>
</dbReference>
<evidence type="ECO:0000313" key="8">
    <source>
        <dbReference type="Proteomes" id="UP001466933"/>
    </source>
</evidence>
<dbReference type="InterPro" id="IPR050474">
    <property type="entry name" value="Hel308_SKI2-like"/>
</dbReference>
<keyword evidence="1" id="KW-0547">Nucleotide-binding</keyword>
<evidence type="ECO:0000259" key="6">
    <source>
        <dbReference type="PROSITE" id="PS51194"/>
    </source>
</evidence>
<protein>
    <submittedName>
        <fullName evidence="7">DEAD/DEAH box helicase</fullName>
    </submittedName>
</protein>
<proteinExistence type="predicted"/>
<gene>
    <name evidence="7" type="ORF">VOI36_03545</name>
</gene>
<dbReference type="PROSITE" id="PS51194">
    <property type="entry name" value="HELICASE_CTER"/>
    <property type="match status" value="1"/>
</dbReference>
<dbReference type="RefSeq" id="WP_343490831.1">
    <property type="nucleotide sequence ID" value="NZ_JBCPYA010000001.1"/>
</dbReference>
<comment type="caution">
    <text evidence="7">The sequence shown here is derived from an EMBL/GenBank/DDBJ whole genome shotgun (WGS) entry which is preliminary data.</text>
</comment>
<feature type="domain" description="Helicase ATP-binding" evidence="5">
    <location>
        <begin position="83"/>
        <end position="210"/>
    </location>
</feature>
<dbReference type="PROSITE" id="PS51192">
    <property type="entry name" value="HELICASE_ATP_BIND_1"/>
    <property type="match status" value="1"/>
</dbReference>
<dbReference type="SMART" id="SM00487">
    <property type="entry name" value="DEXDc"/>
    <property type="match status" value="1"/>
</dbReference>
<keyword evidence="4" id="KW-0067">ATP-binding</keyword>
<evidence type="ECO:0000256" key="4">
    <source>
        <dbReference type="ARBA" id="ARBA00022840"/>
    </source>
</evidence>
<dbReference type="PANTHER" id="PTHR47961:SF6">
    <property type="entry name" value="DNA-DIRECTED DNA POLYMERASE"/>
    <property type="match status" value="1"/>
</dbReference>
<dbReference type="Proteomes" id="UP001466933">
    <property type="component" value="Unassembled WGS sequence"/>
</dbReference>
<dbReference type="InterPro" id="IPR001650">
    <property type="entry name" value="Helicase_C-like"/>
</dbReference>